<dbReference type="RefSeq" id="WP_209846736.1">
    <property type="nucleotide sequence ID" value="NZ_CBCRVE010000002.1"/>
</dbReference>
<dbReference type="EMBL" id="JAGGKP010000001">
    <property type="protein sequence ID" value="MBP1936443.1"/>
    <property type="molecule type" value="Genomic_DNA"/>
</dbReference>
<evidence type="ECO:0000313" key="1">
    <source>
        <dbReference type="EMBL" id="MBP1936443.1"/>
    </source>
</evidence>
<dbReference type="PANTHER" id="PTHR30531:SF12">
    <property type="entry name" value="FLAGELLAR BIOSYNTHETIC PROTEIN FLHB"/>
    <property type="match status" value="1"/>
</dbReference>
<dbReference type="PANTHER" id="PTHR30531">
    <property type="entry name" value="FLAGELLAR BIOSYNTHETIC PROTEIN FLHB"/>
    <property type="match status" value="1"/>
</dbReference>
<name>A0ABS4H1P8_9BACL</name>
<keyword evidence="2" id="KW-1185">Reference proteome</keyword>
<keyword evidence="1" id="KW-0966">Cell projection</keyword>
<organism evidence="1 2">
    <name type="scientific">Paenibacillus sediminis</name>
    <dbReference type="NCBI Taxonomy" id="664909"/>
    <lineage>
        <taxon>Bacteria</taxon>
        <taxon>Bacillati</taxon>
        <taxon>Bacillota</taxon>
        <taxon>Bacilli</taxon>
        <taxon>Bacillales</taxon>
        <taxon>Paenibacillaceae</taxon>
        <taxon>Paenibacillus</taxon>
    </lineage>
</organism>
<dbReference type="Proteomes" id="UP001519273">
    <property type="component" value="Unassembled WGS sequence"/>
</dbReference>
<reference evidence="1 2" key="1">
    <citation type="submission" date="2021-03" db="EMBL/GenBank/DDBJ databases">
        <title>Genomic Encyclopedia of Type Strains, Phase IV (KMG-IV): sequencing the most valuable type-strain genomes for metagenomic binning, comparative biology and taxonomic classification.</title>
        <authorList>
            <person name="Goeker M."/>
        </authorList>
    </citation>
    <scope>NUCLEOTIDE SEQUENCE [LARGE SCALE GENOMIC DNA]</scope>
    <source>
        <strain evidence="1 2">DSM 23491</strain>
    </source>
</reference>
<dbReference type="InterPro" id="IPR006135">
    <property type="entry name" value="T3SS_substrate_exporter"/>
</dbReference>
<dbReference type="Gene3D" id="3.40.1690.10">
    <property type="entry name" value="secretion proteins EscU"/>
    <property type="match status" value="1"/>
</dbReference>
<protein>
    <submittedName>
        <fullName evidence="1">Flagellar biosynthesis protein</fullName>
    </submittedName>
</protein>
<evidence type="ECO:0000313" key="2">
    <source>
        <dbReference type="Proteomes" id="UP001519273"/>
    </source>
</evidence>
<comment type="caution">
    <text evidence="1">The sequence shown here is derived from an EMBL/GenBank/DDBJ whole genome shotgun (WGS) entry which is preliminary data.</text>
</comment>
<keyword evidence="1" id="KW-0282">Flagellum</keyword>
<accession>A0ABS4H1P8</accession>
<keyword evidence="1" id="KW-0969">Cilium</keyword>
<gene>
    <name evidence="1" type="ORF">J2Z20_001304</name>
</gene>
<proteinExistence type="predicted"/>
<sequence>MSEGSQKQPYSIKKAVALKYNPTENDAPVVVAKGKGRIAEVILGKAMESGVPIQEDPALVEVLSKLDLDQQIPPELYSLVAEVLTYIYRSDRLAGVRGLELD</sequence>
<dbReference type="InterPro" id="IPR029025">
    <property type="entry name" value="T3SS_substrate_exporter_C"/>
</dbReference>
<dbReference type="SUPFAM" id="SSF160544">
    <property type="entry name" value="EscU C-terminal domain-like"/>
    <property type="match status" value="1"/>
</dbReference>
<dbReference type="Pfam" id="PF01312">
    <property type="entry name" value="Bac_export_2"/>
    <property type="match status" value="1"/>
</dbReference>